<evidence type="ECO:0000313" key="12">
    <source>
        <dbReference type="EMBL" id="KAK7590821.1"/>
    </source>
</evidence>
<comment type="caution">
    <text evidence="12">The sequence shown here is derived from an EMBL/GenBank/DDBJ whole genome shotgun (WGS) entry which is preliminary data.</text>
</comment>
<name>A0AAN9Y3T0_9HEMI</name>
<dbReference type="EMBL" id="JBBCAQ010000022">
    <property type="protein sequence ID" value="KAK7590821.1"/>
    <property type="molecule type" value="Genomic_DNA"/>
</dbReference>
<dbReference type="GO" id="GO:0045944">
    <property type="term" value="P:positive regulation of transcription by RNA polymerase II"/>
    <property type="evidence" value="ECO:0007669"/>
    <property type="project" value="TreeGrafter"/>
</dbReference>
<dbReference type="GO" id="GO:0000122">
    <property type="term" value="P:negative regulation of transcription by RNA polymerase II"/>
    <property type="evidence" value="ECO:0007669"/>
    <property type="project" value="TreeGrafter"/>
</dbReference>
<dbReference type="PANTHER" id="PTHR24082:SF473">
    <property type="entry name" value="ECDYSONE-INDUCED PROTEIN 75B, ISOFORM B"/>
    <property type="match status" value="1"/>
</dbReference>
<evidence type="ECO:0000256" key="7">
    <source>
        <dbReference type="ARBA" id="ARBA00023125"/>
    </source>
</evidence>
<reference evidence="12 13" key="1">
    <citation type="submission" date="2024-03" db="EMBL/GenBank/DDBJ databases">
        <title>Adaptation during the transition from Ophiocordyceps entomopathogen to insect associate is accompanied by gene loss and intensified selection.</title>
        <authorList>
            <person name="Ward C.M."/>
            <person name="Onetto C.A."/>
            <person name="Borneman A.R."/>
        </authorList>
    </citation>
    <scope>NUCLEOTIDE SEQUENCE [LARGE SCALE GENOMIC DNA]</scope>
    <source>
        <strain evidence="12">AWRI1</strain>
        <tissue evidence="12">Single Adult Female</tissue>
    </source>
</reference>
<evidence type="ECO:0000256" key="6">
    <source>
        <dbReference type="ARBA" id="ARBA00023015"/>
    </source>
</evidence>
<keyword evidence="4" id="KW-0863">Zinc-finger</keyword>
<evidence type="ECO:0000256" key="10">
    <source>
        <dbReference type="ARBA" id="ARBA00023242"/>
    </source>
</evidence>
<dbReference type="PANTHER" id="PTHR24082">
    <property type="entry name" value="NUCLEAR HORMONE RECEPTOR"/>
    <property type="match status" value="1"/>
</dbReference>
<dbReference type="AlphaFoldDB" id="A0AAN9Y3T0"/>
<dbReference type="GO" id="GO:0008270">
    <property type="term" value="F:zinc ion binding"/>
    <property type="evidence" value="ECO:0007669"/>
    <property type="project" value="UniProtKB-KW"/>
</dbReference>
<evidence type="ECO:0000256" key="2">
    <source>
        <dbReference type="ARBA" id="ARBA00008092"/>
    </source>
</evidence>
<sequence length="154" mass="17525">MLWLSGVGVREADCTIMPPASDFNDNFEHTREEDHYVEEYEERRKEPKLNLEFDGTTVLCRVCGDKASGFHYGVHSCEGCKLPPYYNFFFSPSHRAPGYSYSFFSSFATALSSAANLTTLTPHSRRRLPSSWMPPNSFHKTYNTELLPLSIPLA</sequence>
<comment type="subcellular location">
    <subcellularLocation>
        <location evidence="1">Nucleus</location>
    </subcellularLocation>
</comment>
<evidence type="ECO:0000256" key="4">
    <source>
        <dbReference type="ARBA" id="ARBA00022771"/>
    </source>
</evidence>
<dbReference type="GO" id="GO:0004879">
    <property type="term" value="F:nuclear receptor activity"/>
    <property type="evidence" value="ECO:0007669"/>
    <property type="project" value="TreeGrafter"/>
</dbReference>
<comment type="similarity">
    <text evidence="2">Belongs to the nuclear hormone receptor family. NR1 subfamily.</text>
</comment>
<dbReference type="GO" id="GO:0009755">
    <property type="term" value="P:hormone-mediated signaling pathway"/>
    <property type="evidence" value="ECO:0007669"/>
    <property type="project" value="TreeGrafter"/>
</dbReference>
<keyword evidence="7" id="KW-0238">DNA-binding</keyword>
<protein>
    <recommendedName>
        <fullName evidence="11">Nuclear receptor domain-containing protein</fullName>
    </recommendedName>
</protein>
<keyword evidence="3" id="KW-0479">Metal-binding</keyword>
<keyword evidence="13" id="KW-1185">Reference proteome</keyword>
<proteinExistence type="inferred from homology"/>
<evidence type="ECO:0000256" key="3">
    <source>
        <dbReference type="ARBA" id="ARBA00022723"/>
    </source>
</evidence>
<keyword evidence="10" id="KW-0539">Nucleus</keyword>
<accession>A0AAN9Y3T0</accession>
<dbReference type="PROSITE" id="PS51030">
    <property type="entry name" value="NUCLEAR_REC_DBD_2"/>
    <property type="match status" value="1"/>
</dbReference>
<keyword evidence="5" id="KW-0862">Zinc</keyword>
<evidence type="ECO:0000313" key="13">
    <source>
        <dbReference type="Proteomes" id="UP001367676"/>
    </source>
</evidence>
<organism evidence="12 13">
    <name type="scientific">Parthenolecanium corni</name>
    <dbReference type="NCBI Taxonomy" id="536013"/>
    <lineage>
        <taxon>Eukaryota</taxon>
        <taxon>Metazoa</taxon>
        <taxon>Ecdysozoa</taxon>
        <taxon>Arthropoda</taxon>
        <taxon>Hexapoda</taxon>
        <taxon>Insecta</taxon>
        <taxon>Pterygota</taxon>
        <taxon>Neoptera</taxon>
        <taxon>Paraneoptera</taxon>
        <taxon>Hemiptera</taxon>
        <taxon>Sternorrhyncha</taxon>
        <taxon>Coccoidea</taxon>
        <taxon>Coccidae</taxon>
        <taxon>Parthenolecanium</taxon>
    </lineage>
</organism>
<evidence type="ECO:0000256" key="8">
    <source>
        <dbReference type="ARBA" id="ARBA00023163"/>
    </source>
</evidence>
<dbReference type="Gene3D" id="3.30.50.10">
    <property type="entry name" value="Erythroid Transcription Factor GATA-1, subunit A"/>
    <property type="match status" value="1"/>
</dbReference>
<dbReference type="Proteomes" id="UP001367676">
    <property type="component" value="Unassembled WGS sequence"/>
</dbReference>
<dbReference type="GO" id="GO:0000978">
    <property type="term" value="F:RNA polymerase II cis-regulatory region sequence-specific DNA binding"/>
    <property type="evidence" value="ECO:0007669"/>
    <property type="project" value="TreeGrafter"/>
</dbReference>
<gene>
    <name evidence="12" type="ORF">V9T40_002434</name>
</gene>
<dbReference type="InterPro" id="IPR001628">
    <property type="entry name" value="Znf_hrmn_rcpt"/>
</dbReference>
<dbReference type="SUPFAM" id="SSF57716">
    <property type="entry name" value="Glucocorticoid receptor-like (DNA-binding domain)"/>
    <property type="match status" value="1"/>
</dbReference>
<dbReference type="InterPro" id="IPR050234">
    <property type="entry name" value="Nuclear_hormone_rcpt_NR1"/>
</dbReference>
<evidence type="ECO:0000256" key="5">
    <source>
        <dbReference type="ARBA" id="ARBA00022833"/>
    </source>
</evidence>
<evidence type="ECO:0000256" key="9">
    <source>
        <dbReference type="ARBA" id="ARBA00023170"/>
    </source>
</evidence>
<dbReference type="InterPro" id="IPR013088">
    <property type="entry name" value="Znf_NHR/GATA"/>
</dbReference>
<keyword evidence="9" id="KW-0675">Receptor</keyword>
<evidence type="ECO:0000256" key="1">
    <source>
        <dbReference type="ARBA" id="ARBA00004123"/>
    </source>
</evidence>
<keyword evidence="8" id="KW-0804">Transcription</keyword>
<dbReference type="GO" id="GO:0030154">
    <property type="term" value="P:cell differentiation"/>
    <property type="evidence" value="ECO:0007669"/>
    <property type="project" value="TreeGrafter"/>
</dbReference>
<dbReference type="Pfam" id="PF00105">
    <property type="entry name" value="zf-C4"/>
    <property type="match status" value="1"/>
</dbReference>
<dbReference type="GO" id="GO:0005634">
    <property type="term" value="C:nucleus"/>
    <property type="evidence" value="ECO:0007669"/>
    <property type="project" value="UniProtKB-SubCell"/>
</dbReference>
<keyword evidence="6" id="KW-0805">Transcription regulation</keyword>
<feature type="domain" description="Nuclear receptor" evidence="11">
    <location>
        <begin position="57"/>
        <end position="81"/>
    </location>
</feature>
<evidence type="ECO:0000259" key="11">
    <source>
        <dbReference type="PROSITE" id="PS51030"/>
    </source>
</evidence>